<evidence type="ECO:0000313" key="3">
    <source>
        <dbReference type="EMBL" id="MPM37958.1"/>
    </source>
</evidence>
<feature type="domain" description="EamA" evidence="2">
    <location>
        <begin position="8"/>
        <end position="139"/>
    </location>
</feature>
<keyword evidence="1" id="KW-0472">Membrane</keyword>
<dbReference type="AlphaFoldDB" id="A0A644ZCD9"/>
<dbReference type="PANTHER" id="PTHR22911:SF137">
    <property type="entry name" value="SOLUTE CARRIER FAMILY 35 MEMBER G2-RELATED"/>
    <property type="match status" value="1"/>
</dbReference>
<dbReference type="EMBL" id="VSSQ01008124">
    <property type="protein sequence ID" value="MPM37958.1"/>
    <property type="molecule type" value="Genomic_DNA"/>
</dbReference>
<feature type="domain" description="EamA" evidence="2">
    <location>
        <begin position="152"/>
        <end position="281"/>
    </location>
</feature>
<dbReference type="InterPro" id="IPR000620">
    <property type="entry name" value="EamA_dom"/>
</dbReference>
<comment type="caution">
    <text evidence="3">The sequence shown here is derived from an EMBL/GenBank/DDBJ whole genome shotgun (WGS) entry which is preliminary data.</text>
</comment>
<feature type="transmembrane region" description="Helical" evidence="1">
    <location>
        <begin position="236"/>
        <end position="258"/>
    </location>
</feature>
<feature type="transmembrane region" description="Helical" evidence="1">
    <location>
        <begin position="70"/>
        <end position="89"/>
    </location>
</feature>
<organism evidence="3">
    <name type="scientific">bioreactor metagenome</name>
    <dbReference type="NCBI Taxonomy" id="1076179"/>
    <lineage>
        <taxon>unclassified sequences</taxon>
        <taxon>metagenomes</taxon>
        <taxon>ecological metagenomes</taxon>
    </lineage>
</organism>
<dbReference type="Gene3D" id="1.10.3730.20">
    <property type="match status" value="1"/>
</dbReference>
<evidence type="ECO:0000256" key="1">
    <source>
        <dbReference type="SAM" id="Phobius"/>
    </source>
</evidence>
<feature type="transmembrane region" description="Helical" evidence="1">
    <location>
        <begin position="264"/>
        <end position="281"/>
    </location>
</feature>
<dbReference type="SUPFAM" id="SSF103481">
    <property type="entry name" value="Multidrug resistance efflux transporter EmrE"/>
    <property type="match status" value="1"/>
</dbReference>
<feature type="transmembrane region" description="Helical" evidence="1">
    <location>
        <begin position="122"/>
        <end position="140"/>
    </location>
</feature>
<feature type="transmembrane region" description="Helical" evidence="1">
    <location>
        <begin position="152"/>
        <end position="171"/>
    </location>
</feature>
<name>A0A644ZCD9_9ZZZZ</name>
<evidence type="ECO:0000259" key="2">
    <source>
        <dbReference type="Pfam" id="PF00892"/>
    </source>
</evidence>
<keyword evidence="1" id="KW-1133">Transmembrane helix</keyword>
<feature type="transmembrane region" description="Helical" evidence="1">
    <location>
        <begin position="209"/>
        <end position="229"/>
    </location>
</feature>
<accession>A0A644ZCD9</accession>
<reference evidence="3" key="1">
    <citation type="submission" date="2019-08" db="EMBL/GenBank/DDBJ databases">
        <authorList>
            <person name="Kucharzyk K."/>
            <person name="Murdoch R.W."/>
            <person name="Higgins S."/>
            <person name="Loffler F."/>
        </authorList>
    </citation>
    <scope>NUCLEOTIDE SEQUENCE</scope>
</reference>
<dbReference type="InterPro" id="IPR037185">
    <property type="entry name" value="EmrE-like"/>
</dbReference>
<dbReference type="Pfam" id="PF00892">
    <property type="entry name" value="EamA"/>
    <property type="match status" value="2"/>
</dbReference>
<sequence>MFIPPEALGTLFALTSAIFWGSGDFSGGYASRKASSYQVLSLSALSGVVVLVLAALLWRESFPSARGIFFALLAGSVGAIGISSLYHALSLGNSAIAAPTSAVLGAVFPVFFTIFTQGAPSTLKIIGFVLAVVGIWLVSFNASQKDIKANKAFWLAVLSGLAFGGFFICISQVEGNRVFTPLVLARSAMFFVSLLILARAKQPFPSPRVHPIAVLAGFLDAGGNVLFLLAKQFARLDVAVVLSSIYPAFTILLARVILKESITRQQWMGILVCLSAIVLITI</sequence>
<feature type="transmembrane region" description="Helical" evidence="1">
    <location>
        <begin position="95"/>
        <end position="115"/>
    </location>
</feature>
<proteinExistence type="predicted"/>
<gene>
    <name evidence="3" type="ORF">SDC9_84580</name>
</gene>
<feature type="transmembrane region" description="Helical" evidence="1">
    <location>
        <begin position="39"/>
        <end position="58"/>
    </location>
</feature>
<keyword evidence="1" id="KW-0812">Transmembrane</keyword>
<feature type="transmembrane region" description="Helical" evidence="1">
    <location>
        <begin position="178"/>
        <end position="197"/>
    </location>
</feature>
<dbReference type="PANTHER" id="PTHR22911">
    <property type="entry name" value="ACYL-MALONYL CONDENSING ENZYME-RELATED"/>
    <property type="match status" value="1"/>
</dbReference>
<dbReference type="GO" id="GO:0016020">
    <property type="term" value="C:membrane"/>
    <property type="evidence" value="ECO:0007669"/>
    <property type="project" value="InterPro"/>
</dbReference>
<protein>
    <recommendedName>
        <fullName evidence="2">EamA domain-containing protein</fullName>
    </recommendedName>
</protein>